<dbReference type="GO" id="GO:0022857">
    <property type="term" value="F:transmembrane transporter activity"/>
    <property type="evidence" value="ECO:0007669"/>
    <property type="project" value="InterPro"/>
</dbReference>
<dbReference type="Proteomes" id="UP000316304">
    <property type="component" value="Unassembled WGS sequence"/>
</dbReference>
<dbReference type="RefSeq" id="WP_146592948.1">
    <property type="nucleotide sequence ID" value="NZ_SJPT01000001.1"/>
</dbReference>
<evidence type="ECO:0000313" key="9">
    <source>
        <dbReference type="Proteomes" id="UP000316304"/>
    </source>
</evidence>
<protein>
    <submittedName>
        <fullName evidence="8">Biopolymer transport protein ExbD/TolR</fullName>
    </submittedName>
</protein>
<sequence length="136" mass="14902">MKITRKKHAATVPSMAMGDIAFNLLIFFVILARATDDSHLQWEPADAEQVTTGGVSTVSVVIDVENKYYINGEPVGIAQISPQINEILGDAPLEDRKVLLKVHRDATANHFEPVIEAVSEAGGQLFHILEEKRVSP</sequence>
<keyword evidence="9" id="KW-1185">Reference proteome</keyword>
<dbReference type="GO" id="GO:0015031">
    <property type="term" value="P:protein transport"/>
    <property type="evidence" value="ECO:0007669"/>
    <property type="project" value="UniProtKB-KW"/>
</dbReference>
<dbReference type="AlphaFoldDB" id="A0A5C6CRZ0"/>
<evidence type="ECO:0000256" key="1">
    <source>
        <dbReference type="ARBA" id="ARBA00004162"/>
    </source>
</evidence>
<keyword evidence="6" id="KW-0472">Membrane</keyword>
<keyword evidence="4 7" id="KW-0812">Transmembrane</keyword>
<keyword evidence="7" id="KW-0813">Transport</keyword>
<keyword evidence="3" id="KW-1003">Cell membrane</keyword>
<evidence type="ECO:0000256" key="4">
    <source>
        <dbReference type="ARBA" id="ARBA00022692"/>
    </source>
</evidence>
<dbReference type="Pfam" id="PF02472">
    <property type="entry name" value="ExbD"/>
    <property type="match status" value="1"/>
</dbReference>
<evidence type="ECO:0000256" key="2">
    <source>
        <dbReference type="ARBA" id="ARBA00005811"/>
    </source>
</evidence>
<comment type="caution">
    <text evidence="8">The sequence shown here is derived from an EMBL/GenBank/DDBJ whole genome shotgun (WGS) entry which is preliminary data.</text>
</comment>
<evidence type="ECO:0000256" key="7">
    <source>
        <dbReference type="RuleBase" id="RU003879"/>
    </source>
</evidence>
<name>A0A5C6CRZ0_9BACT</name>
<keyword evidence="7" id="KW-0653">Protein transport</keyword>
<reference evidence="8 9" key="1">
    <citation type="submission" date="2019-02" db="EMBL/GenBank/DDBJ databases">
        <title>Deep-cultivation of Planctomycetes and their phenomic and genomic characterization uncovers novel biology.</title>
        <authorList>
            <person name="Wiegand S."/>
            <person name="Jogler M."/>
            <person name="Boedeker C."/>
            <person name="Pinto D."/>
            <person name="Vollmers J."/>
            <person name="Rivas-Marin E."/>
            <person name="Kohn T."/>
            <person name="Peeters S.H."/>
            <person name="Heuer A."/>
            <person name="Rast P."/>
            <person name="Oberbeckmann S."/>
            <person name="Bunk B."/>
            <person name="Jeske O."/>
            <person name="Meyerdierks A."/>
            <person name="Storesund J.E."/>
            <person name="Kallscheuer N."/>
            <person name="Luecker S."/>
            <person name="Lage O.M."/>
            <person name="Pohl T."/>
            <person name="Merkel B.J."/>
            <person name="Hornburger P."/>
            <person name="Mueller R.-W."/>
            <person name="Bruemmer F."/>
            <person name="Labrenz M."/>
            <person name="Spormann A.M."/>
            <person name="Op Den Camp H."/>
            <person name="Overmann J."/>
            <person name="Amann R."/>
            <person name="Jetten M.S.M."/>
            <person name="Mascher T."/>
            <person name="Medema M.H."/>
            <person name="Devos D.P."/>
            <person name="Kaster A.-K."/>
            <person name="Ovreas L."/>
            <person name="Rohde M."/>
            <person name="Galperin M.Y."/>
            <person name="Jogler C."/>
        </authorList>
    </citation>
    <scope>NUCLEOTIDE SEQUENCE [LARGE SCALE GENOMIC DNA]</scope>
    <source>
        <strain evidence="8 9">Pla52o</strain>
    </source>
</reference>
<comment type="similarity">
    <text evidence="2 7">Belongs to the ExbD/TolR family.</text>
</comment>
<dbReference type="EMBL" id="SJPT01000001">
    <property type="protein sequence ID" value="TWU26635.1"/>
    <property type="molecule type" value="Genomic_DNA"/>
</dbReference>
<comment type="subcellular location">
    <subcellularLocation>
        <location evidence="1">Cell membrane</location>
        <topology evidence="1">Single-pass membrane protein</topology>
    </subcellularLocation>
    <subcellularLocation>
        <location evidence="7">Cell membrane</location>
        <topology evidence="7">Single-pass type II membrane protein</topology>
    </subcellularLocation>
</comment>
<proteinExistence type="inferred from homology"/>
<evidence type="ECO:0000256" key="3">
    <source>
        <dbReference type="ARBA" id="ARBA00022475"/>
    </source>
</evidence>
<accession>A0A5C6CRZ0</accession>
<evidence type="ECO:0000313" key="8">
    <source>
        <dbReference type="EMBL" id="TWU26635.1"/>
    </source>
</evidence>
<evidence type="ECO:0000256" key="5">
    <source>
        <dbReference type="ARBA" id="ARBA00022989"/>
    </source>
</evidence>
<dbReference type="PANTHER" id="PTHR30558">
    <property type="entry name" value="EXBD MEMBRANE COMPONENT OF PMF-DRIVEN MACROMOLECULE IMPORT SYSTEM"/>
    <property type="match status" value="1"/>
</dbReference>
<keyword evidence="5" id="KW-1133">Transmembrane helix</keyword>
<dbReference type="InterPro" id="IPR003400">
    <property type="entry name" value="ExbD"/>
</dbReference>
<evidence type="ECO:0000256" key="6">
    <source>
        <dbReference type="ARBA" id="ARBA00023136"/>
    </source>
</evidence>
<gene>
    <name evidence="8" type="ORF">Pla52o_04880</name>
</gene>
<dbReference type="OrthoDB" id="9801500at2"/>
<dbReference type="GO" id="GO:0005886">
    <property type="term" value="C:plasma membrane"/>
    <property type="evidence" value="ECO:0007669"/>
    <property type="project" value="UniProtKB-SubCell"/>
</dbReference>
<organism evidence="8 9">
    <name type="scientific">Novipirellula galeiformis</name>
    <dbReference type="NCBI Taxonomy" id="2528004"/>
    <lineage>
        <taxon>Bacteria</taxon>
        <taxon>Pseudomonadati</taxon>
        <taxon>Planctomycetota</taxon>
        <taxon>Planctomycetia</taxon>
        <taxon>Pirellulales</taxon>
        <taxon>Pirellulaceae</taxon>
        <taxon>Novipirellula</taxon>
    </lineage>
</organism>